<feature type="transmembrane region" description="Helical" evidence="7">
    <location>
        <begin position="167"/>
        <end position="185"/>
    </location>
</feature>
<feature type="signal peptide" evidence="7">
    <location>
        <begin position="1"/>
        <end position="23"/>
    </location>
</feature>
<feature type="compositionally biased region" description="Polar residues" evidence="8">
    <location>
        <begin position="373"/>
        <end position="387"/>
    </location>
</feature>
<gene>
    <name evidence="9" type="ORF">MKK02DRAFT_17029</name>
</gene>
<feature type="transmembrane region" description="Helical" evidence="7">
    <location>
        <begin position="197"/>
        <end position="218"/>
    </location>
</feature>
<dbReference type="PANTHER" id="PTHR13148">
    <property type="entry name" value="PER1-RELATED"/>
    <property type="match status" value="1"/>
</dbReference>
<dbReference type="GO" id="GO:0006506">
    <property type="term" value="P:GPI anchor biosynthetic process"/>
    <property type="evidence" value="ECO:0007669"/>
    <property type="project" value="UniProtKB-KW"/>
</dbReference>
<dbReference type="InterPro" id="IPR007217">
    <property type="entry name" value="Per1-like"/>
</dbReference>
<feature type="chain" id="PRO_5041485913" description="Post-GPI attachment to proteins factor 3" evidence="7">
    <location>
        <begin position="24"/>
        <end position="410"/>
    </location>
</feature>
<comment type="similarity">
    <text evidence="7">Belongs to the PGAP3 family.</text>
</comment>
<dbReference type="GO" id="GO:0016788">
    <property type="term" value="F:hydrolase activity, acting on ester bonds"/>
    <property type="evidence" value="ECO:0007669"/>
    <property type="project" value="TreeGrafter"/>
</dbReference>
<comment type="caution">
    <text evidence="9">The sequence shown here is derived from an EMBL/GenBank/DDBJ whole genome shotgun (WGS) entry which is preliminary data.</text>
</comment>
<dbReference type="EMBL" id="JAKWFO010000007">
    <property type="protein sequence ID" value="KAI9634411.1"/>
    <property type="molecule type" value="Genomic_DNA"/>
</dbReference>
<dbReference type="RefSeq" id="XP_052944188.1">
    <property type="nucleotide sequence ID" value="XM_053085723.1"/>
</dbReference>
<name>A0AA38LUV2_9TREE</name>
<evidence type="ECO:0000256" key="7">
    <source>
        <dbReference type="RuleBase" id="RU365066"/>
    </source>
</evidence>
<dbReference type="GO" id="GO:0005789">
    <property type="term" value="C:endoplasmic reticulum membrane"/>
    <property type="evidence" value="ECO:0007669"/>
    <property type="project" value="UniProtKB-SubCell"/>
</dbReference>
<comment type="function">
    <text evidence="7">Involved in the lipid remodeling steps of GPI-anchor maturation.</text>
</comment>
<keyword evidence="10" id="KW-1185">Reference proteome</keyword>
<feature type="transmembrane region" description="Helical" evidence="7">
    <location>
        <begin position="136"/>
        <end position="155"/>
    </location>
</feature>
<keyword evidence="3 7" id="KW-0812">Transmembrane</keyword>
<dbReference type="Pfam" id="PF04080">
    <property type="entry name" value="Per1"/>
    <property type="match status" value="1"/>
</dbReference>
<dbReference type="AlphaFoldDB" id="A0AA38LUV2"/>
<evidence type="ECO:0000256" key="5">
    <source>
        <dbReference type="ARBA" id="ARBA00022989"/>
    </source>
</evidence>
<comment type="subcellular location">
    <subcellularLocation>
        <location evidence="1">Endomembrane system</location>
        <topology evidence="1">Multi-pass membrane protein</topology>
    </subcellularLocation>
    <subcellularLocation>
        <location evidence="7">Endoplasmic reticulum membrane</location>
        <topology evidence="7">Multi-pass membrane protein</topology>
    </subcellularLocation>
</comment>
<protein>
    <recommendedName>
        <fullName evidence="7">Post-GPI attachment to proteins factor 3</fullName>
    </recommendedName>
</protein>
<keyword evidence="7" id="KW-0256">Endoplasmic reticulum</keyword>
<evidence type="ECO:0000256" key="6">
    <source>
        <dbReference type="ARBA" id="ARBA00023136"/>
    </source>
</evidence>
<proteinExistence type="inferred from homology"/>
<dbReference type="GeneID" id="77724924"/>
<evidence type="ECO:0000256" key="1">
    <source>
        <dbReference type="ARBA" id="ARBA00004127"/>
    </source>
</evidence>
<keyword evidence="6 7" id="KW-0472">Membrane</keyword>
<keyword evidence="5 7" id="KW-1133">Transmembrane helix</keyword>
<evidence type="ECO:0000313" key="10">
    <source>
        <dbReference type="Proteomes" id="UP001164286"/>
    </source>
</evidence>
<organism evidence="9 10">
    <name type="scientific">Dioszegia hungarica</name>
    <dbReference type="NCBI Taxonomy" id="4972"/>
    <lineage>
        <taxon>Eukaryota</taxon>
        <taxon>Fungi</taxon>
        <taxon>Dikarya</taxon>
        <taxon>Basidiomycota</taxon>
        <taxon>Agaricomycotina</taxon>
        <taxon>Tremellomycetes</taxon>
        <taxon>Tremellales</taxon>
        <taxon>Bulleribasidiaceae</taxon>
        <taxon>Dioszegia</taxon>
    </lineage>
</organism>
<dbReference type="PANTHER" id="PTHR13148:SF0">
    <property type="entry name" value="POST-GPI ATTACHMENT TO PROTEINS FACTOR 3"/>
    <property type="match status" value="1"/>
</dbReference>
<reference evidence="9" key="1">
    <citation type="journal article" date="2022" name="G3 (Bethesda)">
        <title>High quality genome of the basidiomycete yeast Dioszegia hungarica PDD-24b-2 isolated from cloud water.</title>
        <authorList>
            <person name="Jarrige D."/>
            <person name="Haridas S."/>
            <person name="Bleykasten-Grosshans C."/>
            <person name="Joly M."/>
            <person name="Nadalig T."/>
            <person name="Sancelme M."/>
            <person name="Vuilleumier S."/>
            <person name="Grigoriev I.V."/>
            <person name="Amato P."/>
            <person name="Bringel F."/>
        </authorList>
    </citation>
    <scope>NUCLEOTIDE SEQUENCE</scope>
    <source>
        <strain evidence="9">PDD-24b-2</strain>
    </source>
</reference>
<evidence type="ECO:0000256" key="2">
    <source>
        <dbReference type="ARBA" id="ARBA00022502"/>
    </source>
</evidence>
<comment type="caution">
    <text evidence="7">Lacks conserved residue(s) required for the propagation of feature annotation.</text>
</comment>
<feature type="compositionally biased region" description="Low complexity" evidence="8">
    <location>
        <begin position="358"/>
        <end position="367"/>
    </location>
</feature>
<keyword evidence="4 7" id="KW-0732">Signal</keyword>
<evidence type="ECO:0000256" key="4">
    <source>
        <dbReference type="ARBA" id="ARBA00022729"/>
    </source>
</evidence>
<feature type="region of interest" description="Disordered" evidence="8">
    <location>
        <begin position="350"/>
        <end position="410"/>
    </location>
</feature>
<accession>A0AA38LUV2</accession>
<evidence type="ECO:0000313" key="9">
    <source>
        <dbReference type="EMBL" id="KAI9634411.1"/>
    </source>
</evidence>
<evidence type="ECO:0000256" key="8">
    <source>
        <dbReference type="SAM" id="MobiDB-lite"/>
    </source>
</evidence>
<dbReference type="Proteomes" id="UP001164286">
    <property type="component" value="Unassembled WGS sequence"/>
</dbReference>
<feature type="transmembrane region" description="Helical" evidence="7">
    <location>
        <begin position="230"/>
        <end position="253"/>
    </location>
</feature>
<keyword evidence="2 7" id="KW-0337">GPI-anchor biosynthesis</keyword>
<evidence type="ECO:0000256" key="3">
    <source>
        <dbReference type="ARBA" id="ARBA00022692"/>
    </source>
</evidence>
<sequence>MRSFTPLLLLAGVSLLIAAPALASSGDRNPTYQHCLKGCAITYCDPSQVDTNPWYLKAAGWDCSANCKYSCMHSFTDNIKPGSRWHQFYGKWPFYRLGPFQEPLSLIFSLGNFWVHYKGLQEVRRRVRRENKMRRWLEVIAGVQMNTWIWSAVFHGRDTPLTERLDYFSATLTISMSLLYTVLRVPSLITPTSTSRLGLPVIAGIAFLAISHFTYLLSFPAGYFPYGYHTAFNVVLASVHSLFWILWSASFYAPLPSLKIGGRVLALQPYPPQDPIRVKSTNASTPLALVLLTTLAMSLELLDFAPFFRLLDAHALWHLSTIPLAAGWWRFLSSDAIDLETAQLNPGGSMPLSGGAGTATSLAGSATPKTPGMASSGTFQALASGNYPSKGGAGVSPRARSPGGKGDLQE</sequence>